<keyword evidence="3" id="KW-0812">Transmembrane</keyword>
<proteinExistence type="predicted"/>
<feature type="transmembrane region" description="Helical" evidence="3">
    <location>
        <begin position="215"/>
        <end position="234"/>
    </location>
</feature>
<evidence type="ECO:0000256" key="1">
    <source>
        <dbReference type="SAM" id="Coils"/>
    </source>
</evidence>
<keyword evidence="3" id="KW-0472">Membrane</keyword>
<evidence type="ECO:0000313" key="4">
    <source>
        <dbReference type="EMBL" id="PRY56411.1"/>
    </source>
</evidence>
<feature type="region of interest" description="Disordered" evidence="2">
    <location>
        <begin position="1"/>
        <end position="61"/>
    </location>
</feature>
<dbReference type="EMBL" id="PVTJ01000009">
    <property type="protein sequence ID" value="PRY56411.1"/>
    <property type="molecule type" value="Genomic_DNA"/>
</dbReference>
<dbReference type="Proteomes" id="UP000238176">
    <property type="component" value="Unassembled WGS sequence"/>
</dbReference>
<feature type="region of interest" description="Disordered" evidence="2">
    <location>
        <begin position="375"/>
        <end position="420"/>
    </location>
</feature>
<dbReference type="AlphaFoldDB" id="A0A2T0UEP0"/>
<feature type="compositionally biased region" description="Low complexity" evidence="2">
    <location>
        <begin position="375"/>
        <end position="391"/>
    </location>
</feature>
<organism evidence="4 5">
    <name type="scientific">Glycomyces artemisiae</name>
    <dbReference type="NCBI Taxonomy" id="1076443"/>
    <lineage>
        <taxon>Bacteria</taxon>
        <taxon>Bacillati</taxon>
        <taxon>Actinomycetota</taxon>
        <taxon>Actinomycetes</taxon>
        <taxon>Glycomycetales</taxon>
        <taxon>Glycomycetaceae</taxon>
        <taxon>Glycomyces</taxon>
    </lineage>
</organism>
<name>A0A2T0UEP0_9ACTN</name>
<feature type="compositionally biased region" description="Basic and acidic residues" evidence="2">
    <location>
        <begin position="49"/>
        <end position="61"/>
    </location>
</feature>
<evidence type="ECO:0000256" key="2">
    <source>
        <dbReference type="SAM" id="MobiDB-lite"/>
    </source>
</evidence>
<feature type="transmembrane region" description="Helical" evidence="3">
    <location>
        <begin position="129"/>
        <end position="149"/>
    </location>
</feature>
<reference evidence="4 5" key="1">
    <citation type="submission" date="2018-03" db="EMBL/GenBank/DDBJ databases">
        <title>Genomic Encyclopedia of Type Strains, Phase III (KMG-III): the genomes of soil and plant-associated and newly described type strains.</title>
        <authorList>
            <person name="Whitman W."/>
        </authorList>
    </citation>
    <scope>NUCLEOTIDE SEQUENCE [LARGE SCALE GENOMIC DNA]</scope>
    <source>
        <strain evidence="4 5">CGMCC 4.7067</strain>
    </source>
</reference>
<keyword evidence="5" id="KW-1185">Reference proteome</keyword>
<feature type="coiled-coil region" evidence="1">
    <location>
        <begin position="285"/>
        <end position="312"/>
    </location>
</feature>
<feature type="compositionally biased region" description="Polar residues" evidence="2">
    <location>
        <begin position="1"/>
        <end position="18"/>
    </location>
</feature>
<feature type="compositionally biased region" description="Basic residues" evidence="2">
    <location>
        <begin position="88"/>
        <end position="103"/>
    </location>
</feature>
<accession>A0A2T0UEP0</accession>
<sequence>MATDTLQAPPASHQTSDSDPAPVERTAPSEVESKAAAAVTKAVGTTEARITEHDAKAARKIRNREADLDLREREAKLKREDREEKAKAKERRKAARATRRAARRKARLDSVRGAYTRTREYISTNAPSVYSTLIYVMAGGVAVTGQLGMAADRGWSPLFGIGMAAFLEGTALSMALTANQLRLKGERALVPTIATWAAAGFASAINYLSHQQEDQLLAVVLGASSLAAIIVWEVRSGAKHREALRKLGFIPEPPERFGLRRWVRYPRSTWRAWSLDVRDRVGTGAAALLARIEQARDAKAAAAREAAAQAAQWGALAVALAAANEAAAAKEAADRAVELAGRAAPRERRGWFDRFKRGAKDQAVAVVAALAPAPAAKEPAAAPVKPKATTAKFDEAPKAPRRAAAEAPANDRPAPRPASKNADVLAAAWAALEHSLGRWPTVAELATETGIARSTCGDWRKKHVDQLKQEAAV</sequence>
<feature type="compositionally biased region" description="Low complexity" evidence="2">
    <location>
        <begin position="34"/>
        <end position="48"/>
    </location>
</feature>
<comment type="caution">
    <text evidence="4">The sequence shown here is derived from an EMBL/GenBank/DDBJ whole genome shotgun (WGS) entry which is preliminary data.</text>
</comment>
<feature type="transmembrane region" description="Helical" evidence="3">
    <location>
        <begin position="188"/>
        <end position="209"/>
    </location>
</feature>
<dbReference type="RefSeq" id="WP_181245887.1">
    <property type="nucleotide sequence ID" value="NZ_PVTJ01000009.1"/>
</dbReference>
<feature type="transmembrane region" description="Helical" evidence="3">
    <location>
        <begin position="155"/>
        <end position="176"/>
    </location>
</feature>
<protein>
    <submittedName>
        <fullName evidence="4">Uncharacterized protein DUF2637</fullName>
    </submittedName>
</protein>
<keyword evidence="1" id="KW-0175">Coiled coil</keyword>
<evidence type="ECO:0000313" key="5">
    <source>
        <dbReference type="Proteomes" id="UP000238176"/>
    </source>
</evidence>
<feature type="region of interest" description="Disordered" evidence="2">
    <location>
        <begin position="78"/>
        <end position="103"/>
    </location>
</feature>
<feature type="compositionally biased region" description="Basic and acidic residues" evidence="2">
    <location>
        <begin position="78"/>
        <end position="87"/>
    </location>
</feature>
<gene>
    <name evidence="4" type="ORF">B0I28_10960</name>
</gene>
<keyword evidence="3" id="KW-1133">Transmembrane helix</keyword>
<evidence type="ECO:0000256" key="3">
    <source>
        <dbReference type="SAM" id="Phobius"/>
    </source>
</evidence>